<organism evidence="3 4">
    <name type="scientific">Dysgonomonas capnocytophagoides</name>
    <dbReference type="NCBI Taxonomy" id="45254"/>
    <lineage>
        <taxon>Bacteria</taxon>
        <taxon>Pseudomonadati</taxon>
        <taxon>Bacteroidota</taxon>
        <taxon>Bacteroidia</taxon>
        <taxon>Bacteroidales</taxon>
        <taxon>Dysgonomonadaceae</taxon>
        <taxon>Dysgonomonas</taxon>
    </lineage>
</organism>
<dbReference type="EMBL" id="SOML01000003">
    <property type="protein sequence ID" value="TFD97381.1"/>
    <property type="molecule type" value="Genomic_DNA"/>
</dbReference>
<accession>A0A4Y8L551</accession>
<protein>
    <submittedName>
        <fullName evidence="3">GNAT family N-acetyltransferase</fullName>
    </submittedName>
</protein>
<keyword evidence="1" id="KW-0812">Transmembrane</keyword>
<reference evidence="3 4" key="1">
    <citation type="submission" date="2019-03" db="EMBL/GenBank/DDBJ databases">
        <title>San Antonio Military Medical Center submission to MRSN (WRAIR), pending publication.</title>
        <authorList>
            <person name="Blyth D.M."/>
            <person name="Mccarthy S.L."/>
            <person name="Schall S.E."/>
            <person name="Stam J.A."/>
            <person name="Ong A.C."/>
            <person name="Mcgann P.T."/>
        </authorList>
    </citation>
    <scope>NUCLEOTIDE SEQUENCE [LARGE SCALE GENOMIC DNA]</scope>
    <source>
        <strain evidence="3 4">MRSN571793</strain>
    </source>
</reference>
<dbReference type="SUPFAM" id="SSF55729">
    <property type="entry name" value="Acyl-CoA N-acyltransferases (Nat)"/>
    <property type="match status" value="1"/>
</dbReference>
<dbReference type="InterPro" id="IPR000182">
    <property type="entry name" value="GNAT_dom"/>
</dbReference>
<dbReference type="Gene3D" id="3.40.630.30">
    <property type="match status" value="1"/>
</dbReference>
<dbReference type="InterPro" id="IPR016181">
    <property type="entry name" value="Acyl_CoA_acyltransferase"/>
</dbReference>
<dbReference type="STRING" id="1121485.GCA_000426485_02390"/>
<gene>
    <name evidence="3" type="ORF">E2605_06870</name>
</gene>
<evidence type="ECO:0000313" key="4">
    <source>
        <dbReference type="Proteomes" id="UP000297861"/>
    </source>
</evidence>
<proteinExistence type="predicted"/>
<keyword evidence="1" id="KW-0472">Membrane</keyword>
<dbReference type="GO" id="GO:0016747">
    <property type="term" value="F:acyltransferase activity, transferring groups other than amino-acyl groups"/>
    <property type="evidence" value="ECO:0007669"/>
    <property type="project" value="InterPro"/>
</dbReference>
<dbReference type="Pfam" id="PF13673">
    <property type="entry name" value="Acetyltransf_10"/>
    <property type="match status" value="1"/>
</dbReference>
<dbReference type="CDD" id="cd04301">
    <property type="entry name" value="NAT_SF"/>
    <property type="match status" value="1"/>
</dbReference>
<feature type="domain" description="N-acetyltransferase" evidence="2">
    <location>
        <begin position="369"/>
        <end position="513"/>
    </location>
</feature>
<evidence type="ECO:0000256" key="1">
    <source>
        <dbReference type="SAM" id="Phobius"/>
    </source>
</evidence>
<comment type="caution">
    <text evidence="3">The sequence shown here is derived from an EMBL/GenBank/DDBJ whole genome shotgun (WGS) entry which is preliminary data.</text>
</comment>
<keyword evidence="3" id="KW-0808">Transferase</keyword>
<feature type="transmembrane region" description="Helical" evidence="1">
    <location>
        <begin position="25"/>
        <end position="46"/>
    </location>
</feature>
<feature type="transmembrane region" description="Helical" evidence="1">
    <location>
        <begin position="322"/>
        <end position="338"/>
    </location>
</feature>
<dbReference type="OrthoDB" id="424368at2"/>
<dbReference type="AlphaFoldDB" id="A0A4Y8L551"/>
<feature type="transmembrane region" description="Helical" evidence="1">
    <location>
        <begin position="52"/>
        <end position="72"/>
    </location>
</feature>
<sequence>MEEQVLKENTNELIKIEKPRAHYQGVLFSVSILIFIFSIWMIYLWATIINYPIYPLMFICGVLPLLLSISFFRTCLRWGTLMIYDDRLEMHSILKLKIRKIYFRDIVRSDEYERYIKYKGGDNHLIFTLFSNDGTSISVRSDFYSSFYILKILFKKEQEKTIENRPTRFRFILWGFNLLLGISLLLTSFYNFQTKQNIHPSELIELKGIIANHLQITESSYIKSVFIKLDMYPDNSFLLETPLVSIITNNNLLQDIKSGDSIAIKVDKNEYHQKILKDIPLSFSEKLNYNSPLQIYTIQTRDKSYLSLNEYNDSVISYKTKMMYLWLVIGVIIIYINLKKKPKNVLVENKDYTPPYEHGKIRRHQASFLDIPAIKKLFRESITHINNQDYTPEQISAWIKRGENDDMWRSRIINQYFIVVACDSELFGFASITYEGHIDFMFVHHLYQHRGFGSLLFESLENFAYYFSLNTLTVDASITAKPFFQKKGFYVLKEQQVDIGEILTNYRMVRQLQVNQFLLRATPSPVPQHNAHHPLPPKQFLRHNRLLLHKEKDL</sequence>
<dbReference type="PROSITE" id="PS51186">
    <property type="entry name" value="GNAT"/>
    <property type="match status" value="1"/>
</dbReference>
<keyword evidence="1" id="KW-1133">Transmembrane helix</keyword>
<keyword evidence="4" id="KW-1185">Reference proteome</keyword>
<name>A0A4Y8L551_9BACT</name>
<evidence type="ECO:0000259" key="2">
    <source>
        <dbReference type="PROSITE" id="PS51186"/>
    </source>
</evidence>
<dbReference type="PANTHER" id="PTHR43451:SF1">
    <property type="entry name" value="ACETYLTRANSFERASE"/>
    <property type="match status" value="1"/>
</dbReference>
<dbReference type="PANTHER" id="PTHR43451">
    <property type="entry name" value="ACETYLTRANSFERASE (GNAT) FAMILY PROTEIN"/>
    <property type="match status" value="1"/>
</dbReference>
<evidence type="ECO:0000313" key="3">
    <source>
        <dbReference type="EMBL" id="TFD97381.1"/>
    </source>
</evidence>
<dbReference type="InterPro" id="IPR052564">
    <property type="entry name" value="N-acetyltrans/Recomb-assoc"/>
</dbReference>
<feature type="transmembrane region" description="Helical" evidence="1">
    <location>
        <begin position="171"/>
        <end position="192"/>
    </location>
</feature>
<dbReference type="Proteomes" id="UP000297861">
    <property type="component" value="Unassembled WGS sequence"/>
</dbReference>